<evidence type="ECO:0000313" key="3">
    <source>
        <dbReference type="Proteomes" id="UP000593567"/>
    </source>
</evidence>
<dbReference type="SUPFAM" id="SSF52540">
    <property type="entry name" value="P-loop containing nucleoside triphosphate hydrolases"/>
    <property type="match status" value="1"/>
</dbReference>
<dbReference type="Gene3D" id="3.40.50.300">
    <property type="entry name" value="P-loop containing nucleotide triphosphate hydrolases"/>
    <property type="match status" value="1"/>
</dbReference>
<feature type="domain" description="Sulfotransferase" evidence="1">
    <location>
        <begin position="25"/>
        <end position="58"/>
    </location>
</feature>
<accession>A0A7J7J2N5</accession>
<evidence type="ECO:0000313" key="2">
    <source>
        <dbReference type="EMBL" id="KAF6019944.1"/>
    </source>
</evidence>
<dbReference type="OrthoDB" id="205623at2759"/>
<reference evidence="2" key="1">
    <citation type="submission" date="2020-06" db="EMBL/GenBank/DDBJ databases">
        <title>Draft genome of Bugula neritina, a colonial animal packing powerful symbionts and potential medicines.</title>
        <authorList>
            <person name="Rayko M."/>
        </authorList>
    </citation>
    <scope>NUCLEOTIDE SEQUENCE [LARGE SCALE GENOMIC DNA]</scope>
    <source>
        <strain evidence="2">Kwan_BN1</strain>
    </source>
</reference>
<evidence type="ECO:0000259" key="1">
    <source>
        <dbReference type="Pfam" id="PF00685"/>
    </source>
</evidence>
<keyword evidence="3" id="KW-1185">Reference proteome</keyword>
<protein>
    <recommendedName>
        <fullName evidence="1">Sulfotransferase domain-containing protein</fullName>
    </recommendedName>
</protein>
<dbReference type="GO" id="GO:0008146">
    <property type="term" value="F:sulfotransferase activity"/>
    <property type="evidence" value="ECO:0007669"/>
    <property type="project" value="InterPro"/>
</dbReference>
<dbReference type="AlphaFoldDB" id="A0A7J7J2N5"/>
<gene>
    <name evidence="2" type="ORF">EB796_021764</name>
</gene>
<comment type="caution">
    <text evidence="2">The sequence shown here is derived from an EMBL/GenBank/DDBJ whole genome shotgun (WGS) entry which is preliminary data.</text>
</comment>
<dbReference type="InterPro" id="IPR027417">
    <property type="entry name" value="P-loop_NTPase"/>
</dbReference>
<name>A0A7J7J2N5_BUGNE</name>
<dbReference type="InterPro" id="IPR000863">
    <property type="entry name" value="Sulfotransferase_dom"/>
</dbReference>
<dbReference type="Pfam" id="PF00685">
    <property type="entry name" value="Sulfotransfer_1"/>
    <property type="match status" value="1"/>
</dbReference>
<organism evidence="2 3">
    <name type="scientific">Bugula neritina</name>
    <name type="common">Brown bryozoan</name>
    <name type="synonym">Sertularia neritina</name>
    <dbReference type="NCBI Taxonomy" id="10212"/>
    <lineage>
        <taxon>Eukaryota</taxon>
        <taxon>Metazoa</taxon>
        <taxon>Spiralia</taxon>
        <taxon>Lophotrochozoa</taxon>
        <taxon>Bryozoa</taxon>
        <taxon>Gymnolaemata</taxon>
        <taxon>Cheilostomatida</taxon>
        <taxon>Flustrina</taxon>
        <taxon>Buguloidea</taxon>
        <taxon>Bugulidae</taxon>
        <taxon>Bugula</taxon>
    </lineage>
</organism>
<proteinExistence type="predicted"/>
<dbReference type="Proteomes" id="UP000593567">
    <property type="component" value="Unassembled WGS sequence"/>
</dbReference>
<dbReference type="EMBL" id="VXIV02003204">
    <property type="protein sequence ID" value="KAF6019944.1"/>
    <property type="molecule type" value="Genomic_DNA"/>
</dbReference>
<sequence length="72" mass="8380">MKTSKGTTSSASDNVAVQEKLQHIIDRRDQMYRKGKIGDWKNHLTVVENEMFDEVLAKWPPSKEIPFVYEVQ</sequence>